<dbReference type="GeneID" id="14696606"/>
<organism evidence="1 2">
    <name type="scientific">Plasmodium cynomolgi (strain B)</name>
    <dbReference type="NCBI Taxonomy" id="1120755"/>
    <lineage>
        <taxon>Eukaryota</taxon>
        <taxon>Sar</taxon>
        <taxon>Alveolata</taxon>
        <taxon>Apicomplexa</taxon>
        <taxon>Aconoidasida</taxon>
        <taxon>Haemosporida</taxon>
        <taxon>Plasmodiidae</taxon>
        <taxon>Plasmodium</taxon>
        <taxon>Plasmodium (Plasmodium)</taxon>
    </lineage>
</organism>
<dbReference type="KEGG" id="pcy:PCYB_008130"/>
<name>K6V144_PLACD</name>
<dbReference type="Proteomes" id="UP000006319">
    <property type="component" value="Unassembled WGS sequence"/>
</dbReference>
<keyword evidence="2" id="KW-1185">Reference proteome</keyword>
<dbReference type="EMBL" id="DF158684">
    <property type="protein sequence ID" value="GAB70064.1"/>
    <property type="molecule type" value="Genomic_DNA"/>
</dbReference>
<dbReference type="PhylomeDB" id="K6V144"/>
<dbReference type="OrthoDB" id="381445at2759"/>
<proteinExistence type="predicted"/>
<dbReference type="RefSeq" id="XP_004228282.1">
    <property type="nucleotide sequence ID" value="XM_004228234.1"/>
</dbReference>
<sequence>MVDIKYCADNFNSDAVSDERKLCEKFERNLRIISKMEDKRTRKDKCLHFIYWIYEEARKIINKNYSKFTNADFISKFGDVQRKFYKEKDIIYYCKFYFDDTLDNWKEQKILNDYFRNYDKIKLKYPSDRDKCQKV</sequence>
<evidence type="ECO:0000313" key="2">
    <source>
        <dbReference type="Proteomes" id="UP000006319"/>
    </source>
</evidence>
<reference evidence="1 2" key="1">
    <citation type="journal article" date="2012" name="Nat. Genet.">
        <title>Plasmodium cynomolgi genome sequences provide insight into Plasmodium vivax and the monkey malaria clade.</title>
        <authorList>
            <person name="Tachibana S."/>
            <person name="Sullivan S.A."/>
            <person name="Kawai S."/>
            <person name="Nakamura S."/>
            <person name="Kim H.R."/>
            <person name="Goto N."/>
            <person name="Arisue N."/>
            <person name="Palacpac N.M.Q."/>
            <person name="Honma H."/>
            <person name="Yagi M."/>
            <person name="Tougan T."/>
            <person name="Katakai Y."/>
            <person name="Kaneko O."/>
            <person name="Mita T."/>
            <person name="Kita K."/>
            <person name="Yasutomi Y."/>
            <person name="Sutton P.L."/>
            <person name="Shakhbatyan R."/>
            <person name="Horii T."/>
            <person name="Yasunaga T."/>
            <person name="Barnwell J.W."/>
            <person name="Escalante A.A."/>
            <person name="Carlton J.M."/>
            <person name="Tanabe K."/>
        </authorList>
    </citation>
    <scope>NUCLEOTIDE SEQUENCE [LARGE SCALE GENOMIC DNA]</scope>
    <source>
        <strain evidence="1 2">B</strain>
    </source>
</reference>
<dbReference type="AlphaFoldDB" id="K6V144"/>
<dbReference type="VEuPathDB" id="PlasmoDB:PCYB_008130"/>
<dbReference type="Pfam" id="PF05795">
    <property type="entry name" value="Plasmodium_Vir"/>
    <property type="match status" value="1"/>
</dbReference>
<gene>
    <name evidence="1" type="ORF">PCYB_008130</name>
</gene>
<evidence type="ECO:0000313" key="1">
    <source>
        <dbReference type="EMBL" id="GAB70064.1"/>
    </source>
</evidence>
<protein>
    <submittedName>
        <fullName evidence="1">CYIR protein</fullName>
    </submittedName>
</protein>
<dbReference type="InterPro" id="IPR008780">
    <property type="entry name" value="Plasmodium_Vir"/>
</dbReference>
<accession>K6V144</accession>